<gene>
    <name evidence="1" type="ORF">EPI10_005471</name>
</gene>
<dbReference type="Proteomes" id="UP000325315">
    <property type="component" value="Unassembled WGS sequence"/>
</dbReference>
<dbReference type="SUPFAM" id="SSF56672">
    <property type="entry name" value="DNA/RNA polymerases"/>
    <property type="match status" value="1"/>
</dbReference>
<comment type="caution">
    <text evidence="1">The sequence shown here is derived from an EMBL/GenBank/DDBJ whole genome shotgun (WGS) entry which is preliminary data.</text>
</comment>
<dbReference type="PANTHER" id="PTHR15503:SF45">
    <property type="entry name" value="RNA-DIRECTED DNA POLYMERASE HOMOLOG"/>
    <property type="match status" value="1"/>
</dbReference>
<evidence type="ECO:0000313" key="2">
    <source>
        <dbReference type="Proteomes" id="UP000325315"/>
    </source>
</evidence>
<dbReference type="PANTHER" id="PTHR15503">
    <property type="entry name" value="LDOC1 RELATED"/>
    <property type="match status" value="1"/>
</dbReference>
<dbReference type="InterPro" id="IPR032567">
    <property type="entry name" value="RTL1-rel"/>
</dbReference>
<protein>
    <submittedName>
        <fullName evidence="1">Reverse transcriptase</fullName>
    </submittedName>
</protein>
<name>A0A5B6WPU5_9ROSI</name>
<dbReference type="Gene3D" id="3.10.10.10">
    <property type="entry name" value="HIV Type 1 Reverse Transcriptase, subunit A, domain 1"/>
    <property type="match status" value="1"/>
</dbReference>
<evidence type="ECO:0000313" key="1">
    <source>
        <dbReference type="EMBL" id="KAA3483286.1"/>
    </source>
</evidence>
<dbReference type="AlphaFoldDB" id="A0A5B6WPU5"/>
<accession>A0A5B6WPU5</accession>
<keyword evidence="1" id="KW-0695">RNA-directed DNA polymerase</keyword>
<dbReference type="OrthoDB" id="6777545at2759"/>
<dbReference type="InterPro" id="IPR043502">
    <property type="entry name" value="DNA/RNA_pol_sf"/>
</dbReference>
<proteinExistence type="predicted"/>
<organism evidence="1 2">
    <name type="scientific">Gossypium australe</name>
    <dbReference type="NCBI Taxonomy" id="47621"/>
    <lineage>
        <taxon>Eukaryota</taxon>
        <taxon>Viridiplantae</taxon>
        <taxon>Streptophyta</taxon>
        <taxon>Embryophyta</taxon>
        <taxon>Tracheophyta</taxon>
        <taxon>Spermatophyta</taxon>
        <taxon>Magnoliopsida</taxon>
        <taxon>eudicotyledons</taxon>
        <taxon>Gunneridae</taxon>
        <taxon>Pentapetalae</taxon>
        <taxon>rosids</taxon>
        <taxon>malvids</taxon>
        <taxon>Malvales</taxon>
        <taxon>Malvaceae</taxon>
        <taxon>Malvoideae</taxon>
        <taxon>Gossypium</taxon>
    </lineage>
</organism>
<dbReference type="EMBL" id="SMMG02000002">
    <property type="protein sequence ID" value="KAA3483286.1"/>
    <property type="molecule type" value="Genomic_DNA"/>
</dbReference>
<keyword evidence="2" id="KW-1185">Reference proteome</keyword>
<dbReference type="GO" id="GO:0003964">
    <property type="term" value="F:RNA-directed DNA polymerase activity"/>
    <property type="evidence" value="ECO:0007669"/>
    <property type="project" value="UniProtKB-KW"/>
</dbReference>
<reference evidence="2" key="1">
    <citation type="journal article" date="2019" name="Plant Biotechnol. J.">
        <title>Genome sequencing of the Australian wild diploid species Gossypium australe highlights disease resistance and delayed gland morphogenesis.</title>
        <authorList>
            <person name="Cai Y."/>
            <person name="Cai X."/>
            <person name="Wang Q."/>
            <person name="Wang P."/>
            <person name="Zhang Y."/>
            <person name="Cai C."/>
            <person name="Xu Y."/>
            <person name="Wang K."/>
            <person name="Zhou Z."/>
            <person name="Wang C."/>
            <person name="Geng S."/>
            <person name="Li B."/>
            <person name="Dong Q."/>
            <person name="Hou Y."/>
            <person name="Wang H."/>
            <person name="Ai P."/>
            <person name="Liu Z."/>
            <person name="Yi F."/>
            <person name="Sun M."/>
            <person name="An G."/>
            <person name="Cheng J."/>
            <person name="Zhang Y."/>
            <person name="Shi Q."/>
            <person name="Xie Y."/>
            <person name="Shi X."/>
            <person name="Chang Y."/>
            <person name="Huang F."/>
            <person name="Chen Y."/>
            <person name="Hong S."/>
            <person name="Mi L."/>
            <person name="Sun Q."/>
            <person name="Zhang L."/>
            <person name="Zhou B."/>
            <person name="Peng R."/>
            <person name="Zhang X."/>
            <person name="Liu F."/>
        </authorList>
    </citation>
    <scope>NUCLEOTIDE SEQUENCE [LARGE SCALE GENOMIC DNA]</scope>
    <source>
        <strain evidence="2">cv. PA1801</strain>
    </source>
</reference>
<keyword evidence="1" id="KW-0548">Nucleotidyltransferase</keyword>
<sequence>MSKVAMNVSSPLGQTVLVNQSPEGDMVEVSGIRLSTNKLLNQGCEDFLAYVINLNSDESLLSRIRTICEFPNVFPEEFSELPPDCEFEFVIEVYSSTTLVSIAPYRMASLKIQLRNLLGRVFMCPNKSPWGAPTLFFKKKDGLMWICIDYR</sequence>
<keyword evidence="1" id="KW-0808">Transferase</keyword>